<dbReference type="GO" id="GO:0044183">
    <property type="term" value="F:protein folding chaperone"/>
    <property type="evidence" value="ECO:0007669"/>
    <property type="project" value="InterPro"/>
</dbReference>
<accession>A0A7J6WYF1</accession>
<organism evidence="1 2">
    <name type="scientific">Thalictrum thalictroides</name>
    <name type="common">Rue-anemone</name>
    <name type="synonym">Anemone thalictroides</name>
    <dbReference type="NCBI Taxonomy" id="46969"/>
    <lineage>
        <taxon>Eukaryota</taxon>
        <taxon>Viridiplantae</taxon>
        <taxon>Streptophyta</taxon>
        <taxon>Embryophyta</taxon>
        <taxon>Tracheophyta</taxon>
        <taxon>Spermatophyta</taxon>
        <taxon>Magnoliopsida</taxon>
        <taxon>Ranunculales</taxon>
        <taxon>Ranunculaceae</taxon>
        <taxon>Thalictroideae</taxon>
        <taxon>Thalictrum</taxon>
    </lineage>
</organism>
<sequence length="113" mass="12758">MHFGFSLLPPLKKLQVGHDRKPIAIKGDFYELLSGIWNDASLKKFFDRFPLPLLISFCKEGDTVLLPEYGGTEIKLGEIELGNFEYDSPMVAAVELQWEVETSEDDASITAMF</sequence>
<dbReference type="InterPro" id="IPR020818">
    <property type="entry name" value="Chaperonin_GroES"/>
</dbReference>
<dbReference type="OrthoDB" id="184876at2759"/>
<dbReference type="GO" id="GO:0005524">
    <property type="term" value="F:ATP binding"/>
    <property type="evidence" value="ECO:0007669"/>
    <property type="project" value="InterPro"/>
</dbReference>
<dbReference type="AlphaFoldDB" id="A0A7J6WYF1"/>
<name>A0A7J6WYF1_THATH</name>
<dbReference type="EMBL" id="JABWDY010009787">
    <property type="protein sequence ID" value="KAF5201162.1"/>
    <property type="molecule type" value="Genomic_DNA"/>
</dbReference>
<reference evidence="1 2" key="1">
    <citation type="submission" date="2020-06" db="EMBL/GenBank/DDBJ databases">
        <title>Transcriptomic and genomic resources for Thalictrum thalictroides and T. hernandezii: Facilitating candidate gene discovery in an emerging model plant lineage.</title>
        <authorList>
            <person name="Arias T."/>
            <person name="Riano-Pachon D.M."/>
            <person name="Di Stilio V.S."/>
        </authorList>
    </citation>
    <scope>NUCLEOTIDE SEQUENCE [LARGE SCALE GENOMIC DNA]</scope>
    <source>
        <strain evidence="2">cv. WT478/WT964</strain>
        <tissue evidence="1">Leaves</tissue>
    </source>
</reference>
<keyword evidence="2" id="KW-1185">Reference proteome</keyword>
<proteinExistence type="predicted"/>
<gene>
    <name evidence="1" type="ORF">FRX31_009248</name>
</gene>
<dbReference type="CDD" id="cd00320">
    <property type="entry name" value="cpn10"/>
    <property type="match status" value="1"/>
</dbReference>
<evidence type="ECO:0000313" key="2">
    <source>
        <dbReference type="Proteomes" id="UP000554482"/>
    </source>
</evidence>
<protein>
    <submittedName>
        <fullName evidence="1">Uncharacterized protein</fullName>
    </submittedName>
</protein>
<evidence type="ECO:0000313" key="1">
    <source>
        <dbReference type="EMBL" id="KAF5201162.1"/>
    </source>
</evidence>
<dbReference type="Proteomes" id="UP000554482">
    <property type="component" value="Unassembled WGS sequence"/>
</dbReference>
<comment type="caution">
    <text evidence="1">The sequence shown here is derived from an EMBL/GenBank/DDBJ whole genome shotgun (WGS) entry which is preliminary data.</text>
</comment>